<keyword evidence="1" id="KW-1133">Transmembrane helix</keyword>
<feature type="transmembrane region" description="Helical" evidence="1">
    <location>
        <begin position="12"/>
        <end position="31"/>
    </location>
</feature>
<sequence length="114" mass="12631">MNRKGEFRMNGLTILGICLIVVSIFSIVYGATLYPFNFLNSNFMSFVVGGVLSITIGMCIISGMPNESKLVAVWISALSLMVYVYGFEMELILTLMSFVPIVGLALWITTKLFK</sequence>
<keyword evidence="1" id="KW-0472">Membrane</keyword>
<evidence type="ECO:0008006" key="4">
    <source>
        <dbReference type="Google" id="ProtNLM"/>
    </source>
</evidence>
<feature type="transmembrane region" description="Helical" evidence="1">
    <location>
        <begin position="92"/>
        <end position="113"/>
    </location>
</feature>
<evidence type="ECO:0000256" key="1">
    <source>
        <dbReference type="SAM" id="Phobius"/>
    </source>
</evidence>
<dbReference type="EMBL" id="JBGEWD010000015">
    <property type="protein sequence ID" value="MEY8001272.1"/>
    <property type="molecule type" value="Genomic_DNA"/>
</dbReference>
<feature type="transmembrane region" description="Helical" evidence="1">
    <location>
        <begin position="43"/>
        <end position="63"/>
    </location>
</feature>
<evidence type="ECO:0000313" key="2">
    <source>
        <dbReference type="EMBL" id="MEY8001272.1"/>
    </source>
</evidence>
<dbReference type="Proteomes" id="UP001564657">
    <property type="component" value="Unassembled WGS sequence"/>
</dbReference>
<keyword evidence="1" id="KW-0812">Transmembrane</keyword>
<proteinExistence type="predicted"/>
<evidence type="ECO:0000313" key="3">
    <source>
        <dbReference type="Proteomes" id="UP001564657"/>
    </source>
</evidence>
<feature type="transmembrane region" description="Helical" evidence="1">
    <location>
        <begin position="70"/>
        <end position="86"/>
    </location>
</feature>
<organism evidence="2 3">
    <name type="scientific">Clostridium moutaii</name>
    <dbReference type="NCBI Taxonomy" id="3240932"/>
    <lineage>
        <taxon>Bacteria</taxon>
        <taxon>Bacillati</taxon>
        <taxon>Bacillota</taxon>
        <taxon>Clostridia</taxon>
        <taxon>Eubacteriales</taxon>
        <taxon>Clostridiaceae</taxon>
        <taxon>Clostridium</taxon>
    </lineage>
</organism>
<dbReference type="RefSeq" id="WP_369705162.1">
    <property type="nucleotide sequence ID" value="NZ_JBGEWD010000015.1"/>
</dbReference>
<reference evidence="2 3" key="1">
    <citation type="submission" date="2024-08" db="EMBL/GenBank/DDBJ databases">
        <title>Clostridium lapicellarii sp. nov., and Clostridium renhuaiense sp. nov., two species isolated from the mud in a fermentation cellar used for producing sauce-flavour Chinese liquors.</title>
        <authorList>
            <person name="Yang F."/>
            <person name="Wang H."/>
            <person name="Chen L.Q."/>
            <person name="Zhou N."/>
            <person name="Lu J.J."/>
            <person name="Pu X.X."/>
            <person name="Wan B."/>
            <person name="Wang L."/>
            <person name="Liu S.J."/>
        </authorList>
    </citation>
    <scope>NUCLEOTIDE SEQUENCE [LARGE SCALE GENOMIC DNA]</scope>
    <source>
        <strain evidence="2 3">MT-5</strain>
    </source>
</reference>
<protein>
    <recommendedName>
        <fullName evidence="4">DUF4064 domain-containing protein</fullName>
    </recommendedName>
</protein>
<gene>
    <name evidence="2" type="ORF">AB8U03_13910</name>
</gene>
<keyword evidence="3" id="KW-1185">Reference proteome</keyword>
<comment type="caution">
    <text evidence="2">The sequence shown here is derived from an EMBL/GenBank/DDBJ whole genome shotgun (WGS) entry which is preliminary data.</text>
</comment>
<name>A0ABV4BTA5_9CLOT</name>
<accession>A0ABV4BTA5</accession>